<organism evidence="5 6">
    <name type="scientific">Panagrolaimus davidi</name>
    <dbReference type="NCBI Taxonomy" id="227884"/>
    <lineage>
        <taxon>Eukaryota</taxon>
        <taxon>Metazoa</taxon>
        <taxon>Ecdysozoa</taxon>
        <taxon>Nematoda</taxon>
        <taxon>Chromadorea</taxon>
        <taxon>Rhabditida</taxon>
        <taxon>Tylenchina</taxon>
        <taxon>Panagrolaimomorpha</taxon>
        <taxon>Panagrolaimoidea</taxon>
        <taxon>Panagrolaimidae</taxon>
        <taxon>Panagrolaimus</taxon>
    </lineage>
</organism>
<evidence type="ECO:0000313" key="5">
    <source>
        <dbReference type="Proteomes" id="UP000887578"/>
    </source>
</evidence>
<dbReference type="Proteomes" id="UP000887578">
    <property type="component" value="Unplaced"/>
</dbReference>
<keyword evidence="1 2" id="KW-1015">Disulfide bond</keyword>
<feature type="compositionally biased region" description="Pro residues" evidence="3">
    <location>
        <begin position="147"/>
        <end position="174"/>
    </location>
</feature>
<dbReference type="WBParaSite" id="PDA_v2.g25709.t1">
    <property type="protein sequence ID" value="PDA_v2.g25709.t1"/>
    <property type="gene ID" value="PDA_v2.g25709"/>
</dbReference>
<feature type="disulfide bond" evidence="2">
    <location>
        <begin position="114"/>
        <end position="134"/>
    </location>
</feature>
<evidence type="ECO:0000256" key="1">
    <source>
        <dbReference type="ARBA" id="ARBA00023157"/>
    </source>
</evidence>
<dbReference type="Pfam" id="PF00086">
    <property type="entry name" value="Thyroglobulin_1"/>
    <property type="match status" value="1"/>
</dbReference>
<sequence length="204" mass="22868">MTQNFFFHLKTYFLDDPSQRPFSSAFSDEFSGSSSCPDGSSWMRLCKSDLDCLFDDEVCSLGKCCSSCLARRRQILREHPQEALVGYHIPECSEDGRFYQLKQCIHGFPGECFCVSLYGQRTNPSGISGSDIVCGNSIDENLNKPKSPYPEEPSLPKSPYPEEPPQPRIPPFAPPTTETLSQSDHFLTLGRNGFNNGINLHKKI</sequence>
<evidence type="ECO:0000259" key="4">
    <source>
        <dbReference type="PROSITE" id="PS51162"/>
    </source>
</evidence>
<dbReference type="Gene3D" id="4.10.800.10">
    <property type="entry name" value="Thyroglobulin type-1"/>
    <property type="match status" value="1"/>
</dbReference>
<protein>
    <submittedName>
        <fullName evidence="6">Thyroglobulin type-1 domain-containing protein</fullName>
    </submittedName>
</protein>
<dbReference type="PROSITE" id="PS51162">
    <property type="entry name" value="THYROGLOBULIN_1_2"/>
    <property type="match status" value="1"/>
</dbReference>
<dbReference type="SUPFAM" id="SSF57610">
    <property type="entry name" value="Thyroglobulin type-1 domain"/>
    <property type="match status" value="1"/>
</dbReference>
<accession>A0A914Q4D4</accession>
<evidence type="ECO:0000256" key="3">
    <source>
        <dbReference type="SAM" id="MobiDB-lite"/>
    </source>
</evidence>
<name>A0A914Q4D4_9BILA</name>
<evidence type="ECO:0000256" key="2">
    <source>
        <dbReference type="PROSITE-ProRule" id="PRU00500"/>
    </source>
</evidence>
<dbReference type="InterPro" id="IPR000716">
    <property type="entry name" value="Thyroglobulin_1"/>
</dbReference>
<comment type="caution">
    <text evidence="2">Lacks conserved residue(s) required for the propagation of feature annotation.</text>
</comment>
<dbReference type="AlphaFoldDB" id="A0A914Q4D4"/>
<feature type="domain" description="Thyroglobulin type-1" evidence="4">
    <location>
        <begin position="65"/>
        <end position="134"/>
    </location>
</feature>
<keyword evidence="5" id="KW-1185">Reference proteome</keyword>
<proteinExistence type="predicted"/>
<feature type="region of interest" description="Disordered" evidence="3">
    <location>
        <begin position="143"/>
        <end position="181"/>
    </location>
</feature>
<dbReference type="InterPro" id="IPR036857">
    <property type="entry name" value="Thyroglobulin_1_sf"/>
</dbReference>
<evidence type="ECO:0000313" key="6">
    <source>
        <dbReference type="WBParaSite" id="PDA_v2.g25709.t1"/>
    </source>
</evidence>
<reference evidence="6" key="1">
    <citation type="submission" date="2022-11" db="UniProtKB">
        <authorList>
            <consortium name="WormBaseParasite"/>
        </authorList>
    </citation>
    <scope>IDENTIFICATION</scope>
</reference>